<proteinExistence type="predicted"/>
<dbReference type="RefSeq" id="WP_060931680.1">
    <property type="nucleotide sequence ID" value="NZ_KQ959839.1"/>
</dbReference>
<accession>A0A133ZJM8</accession>
<evidence type="ECO:0000313" key="2">
    <source>
        <dbReference type="Proteomes" id="UP000070394"/>
    </source>
</evidence>
<dbReference type="Proteomes" id="UP000070394">
    <property type="component" value="Unassembled WGS sequence"/>
</dbReference>
<protein>
    <submittedName>
        <fullName evidence="1">Uncharacterized protein</fullName>
    </submittedName>
</protein>
<dbReference type="AlphaFoldDB" id="A0A133ZJM8"/>
<comment type="caution">
    <text evidence="1">The sequence shown here is derived from an EMBL/GenBank/DDBJ whole genome shotgun (WGS) entry which is preliminary data.</text>
</comment>
<sequence>MEQNEITKKIEIALNSDEKKTRNIILLGIQSLIKDKIINKCKKEKDKCIEIDIVDLCDVDLETKIVEQLNNIKFSYKKKLGIWNKLKLRFSIKTLLGALEVEKVENNDDESYGNLIKILNFFQETEYNTVIINVMDKGNIVSILGKLIAINRQINNNTVIKEKKGKIAFVYNITETTTEDITKNLKEYMDESFFFLFDYTKEMNVELLDLLFEKKDESIEYSNLLEQFFEKILNRKKESIEFIQSYLCSGEYIDLFIPKILEKSETIWEDIFFCESLQGETDKLNEYLAQILVYGNEKGIERNDKGVIVESNIYNKKCNINGKEYDIKALHNFCELYDDYQFEDIEDELEYEDIEEYDLMYDYFEKHDTDVLGKMLDEKEVYKDINENVNNFLEEVNCTRHIYKQINGDEGGEYEIDKWYWLYECFHKNYRD</sequence>
<dbReference type="EMBL" id="LSDA01000110">
    <property type="protein sequence ID" value="KXB55645.1"/>
    <property type="molecule type" value="Genomic_DNA"/>
</dbReference>
<gene>
    <name evidence="1" type="ORF">HMPREF1866_02021</name>
</gene>
<evidence type="ECO:0000313" key="1">
    <source>
        <dbReference type="EMBL" id="KXB55645.1"/>
    </source>
</evidence>
<keyword evidence="2" id="KW-1185">Reference proteome</keyword>
<dbReference type="PATRIC" id="fig|467210.3.peg.1999"/>
<name>A0A133ZJM8_9FIRM</name>
<dbReference type="OrthoDB" id="1701659at2"/>
<reference evidence="2" key="1">
    <citation type="submission" date="2016-01" db="EMBL/GenBank/DDBJ databases">
        <authorList>
            <person name="Mitreva M."/>
            <person name="Pepin K.H."/>
            <person name="Mihindukulasuriya K.A."/>
            <person name="Fulton R."/>
            <person name="Fronick C."/>
            <person name="O'Laughlin M."/>
            <person name="Miner T."/>
            <person name="Herter B."/>
            <person name="Rosa B.A."/>
            <person name="Cordes M."/>
            <person name="Tomlinson C."/>
            <person name="Wollam A."/>
            <person name="Palsikar V.B."/>
            <person name="Mardis E.R."/>
            <person name="Wilson R.K."/>
        </authorList>
    </citation>
    <scope>NUCLEOTIDE SEQUENCE [LARGE SCALE GENOMIC DNA]</scope>
    <source>
        <strain evidence="2">DNF00896</strain>
    </source>
</reference>
<organism evidence="1 2">
    <name type="scientific">Lachnoanaerobaculum saburreum</name>
    <dbReference type="NCBI Taxonomy" id="467210"/>
    <lineage>
        <taxon>Bacteria</taxon>
        <taxon>Bacillati</taxon>
        <taxon>Bacillota</taxon>
        <taxon>Clostridia</taxon>
        <taxon>Lachnospirales</taxon>
        <taxon>Lachnospiraceae</taxon>
        <taxon>Lachnoanaerobaculum</taxon>
    </lineage>
</organism>